<dbReference type="Proteomes" id="UP000294813">
    <property type="component" value="Unassembled WGS sequence"/>
</dbReference>
<dbReference type="AlphaFoldDB" id="A0A4R2RET4"/>
<dbReference type="RefSeq" id="WP_131920076.1">
    <property type="nucleotide sequence ID" value="NZ_JAOQNU010000024.1"/>
</dbReference>
<evidence type="ECO:0000259" key="1">
    <source>
        <dbReference type="PROSITE" id="PS50801"/>
    </source>
</evidence>
<evidence type="ECO:0000313" key="2">
    <source>
        <dbReference type="EMBL" id="TCP62032.1"/>
    </source>
</evidence>
<sequence length="136" mass="16017">MKKELRREEVSRSCRRPTNPSFCCLSRQFNLRFEDNQLTIQPIVNLQKSNLDYLCNQAIIHLTFLIQNTNVLVINLSETTFIDKHGLRFLLALYQISLSKNIIFNLVNVPSLIAENIRIRKLEHIFHMKEPYKLSS</sequence>
<accession>A0A4R2RET4</accession>
<keyword evidence="3" id="KW-1185">Reference proteome</keyword>
<feature type="domain" description="STAS" evidence="1">
    <location>
        <begin position="1"/>
        <end position="136"/>
    </location>
</feature>
<evidence type="ECO:0000313" key="3">
    <source>
        <dbReference type="Proteomes" id="UP000294813"/>
    </source>
</evidence>
<dbReference type="InterPro" id="IPR036513">
    <property type="entry name" value="STAS_dom_sf"/>
</dbReference>
<gene>
    <name evidence="2" type="ORF">EDD73_1245</name>
</gene>
<dbReference type="SUPFAM" id="SSF52091">
    <property type="entry name" value="SpoIIaa-like"/>
    <property type="match status" value="1"/>
</dbReference>
<dbReference type="InterPro" id="IPR002645">
    <property type="entry name" value="STAS_dom"/>
</dbReference>
<comment type="caution">
    <text evidence="2">The sequence shown here is derived from an EMBL/GenBank/DDBJ whole genome shotgun (WGS) entry which is preliminary data.</text>
</comment>
<organism evidence="2 3">
    <name type="scientific">Heliophilum fasciatum</name>
    <dbReference type="NCBI Taxonomy" id="35700"/>
    <lineage>
        <taxon>Bacteria</taxon>
        <taxon>Bacillati</taxon>
        <taxon>Bacillota</taxon>
        <taxon>Clostridia</taxon>
        <taxon>Eubacteriales</taxon>
        <taxon>Heliobacteriaceae</taxon>
        <taxon>Heliophilum</taxon>
    </lineage>
</organism>
<dbReference type="EMBL" id="SLXT01000024">
    <property type="protein sequence ID" value="TCP62032.1"/>
    <property type="molecule type" value="Genomic_DNA"/>
</dbReference>
<reference evidence="2 3" key="1">
    <citation type="submission" date="2019-03" db="EMBL/GenBank/DDBJ databases">
        <title>Genomic Encyclopedia of Type Strains, Phase IV (KMG-IV): sequencing the most valuable type-strain genomes for metagenomic binning, comparative biology and taxonomic classification.</title>
        <authorList>
            <person name="Goeker M."/>
        </authorList>
    </citation>
    <scope>NUCLEOTIDE SEQUENCE [LARGE SCALE GENOMIC DNA]</scope>
    <source>
        <strain evidence="2 3">DSM 11170</strain>
    </source>
</reference>
<dbReference type="Pfam" id="PF01740">
    <property type="entry name" value="STAS"/>
    <property type="match status" value="1"/>
</dbReference>
<protein>
    <recommendedName>
        <fullName evidence="1">STAS domain-containing protein</fullName>
    </recommendedName>
</protein>
<name>A0A4R2RET4_9FIRM</name>
<dbReference type="PROSITE" id="PS50801">
    <property type="entry name" value="STAS"/>
    <property type="match status" value="1"/>
</dbReference>
<proteinExistence type="predicted"/>
<dbReference type="Gene3D" id="3.30.750.24">
    <property type="entry name" value="STAS domain"/>
    <property type="match status" value="1"/>
</dbReference>